<dbReference type="InterPro" id="IPR013783">
    <property type="entry name" value="Ig-like_fold"/>
</dbReference>
<dbReference type="Pfam" id="PF07678">
    <property type="entry name" value="TED_complement"/>
    <property type="match status" value="1"/>
</dbReference>
<evidence type="ECO:0000259" key="1">
    <source>
        <dbReference type="Pfam" id="PF07678"/>
    </source>
</evidence>
<dbReference type="InterPro" id="IPR036595">
    <property type="entry name" value="A-macroglobulin_rcpt-bd_sf"/>
</dbReference>
<name>A0A131ZDE0_RHIAP</name>
<dbReference type="InterPro" id="IPR047565">
    <property type="entry name" value="Alpha-macroglob_thiol-ester_cl"/>
</dbReference>
<protein>
    <submittedName>
        <fullName evidence="2">CD109 antigen (Gov platelet alloantigens)</fullName>
    </submittedName>
</protein>
<sequence>PLSAGVRHIHVQASSNNGESDAVKVELNVQSPGITKTRSFAIVLDPRNSQGRKHRDVHDCYTAIYNYDGTQVVEITRPRPDNVLPNTERCEIDIVGDGVGAVLETVVKHPEQAVILPSDCGEQATSKLVPALYAYEYFKTTKRVSISDKTNALAFFQKAYCKILQYRKYDGSFSIYTHRPSTLWLTAYVIRTLCQATKVIMIDENVITSGLRYIASEQRGDGGFTDKQSVWHSRLVGDLDHPAALTAYMLITLQECGDEGFNASALSKQRAASFVKQHTRQGDSPGGLALAAYALSLAKSPGRQNVIQWLEESVHLDQGDRHVPGNSDVYSAQATSYAIMTFIKELKDVDYITSFVQWLSKRISPKGSLKTSKDTVMALQALAKYATYAKENSLDLSCEVTVSNNRDFKEYVRIKRHNASIHNKIEINEPGETIFVKVKGSGTGILYFNHTYNVKVPNDICKFDITANFQQKQASGGGILTGISRSIENGNLHHEKYPTPDYRMEVCA</sequence>
<dbReference type="AlphaFoldDB" id="A0A131ZDE0"/>
<reference evidence="2" key="1">
    <citation type="journal article" date="2016" name="Ticks Tick Borne Dis.">
        <title>De novo assembly and annotation of the salivary gland transcriptome of Rhipicephalus appendiculatus male and female ticks during blood feeding.</title>
        <authorList>
            <person name="de Castro M.H."/>
            <person name="de Klerk D."/>
            <person name="Pienaar R."/>
            <person name="Latif A.A."/>
            <person name="Rees D.J."/>
            <person name="Mans B.J."/>
        </authorList>
    </citation>
    <scope>NUCLEOTIDE SEQUENCE</scope>
    <source>
        <tissue evidence="2">Salivary glands</tissue>
    </source>
</reference>
<dbReference type="Gene3D" id="2.60.120.1540">
    <property type="match status" value="1"/>
</dbReference>
<feature type="domain" description="Alpha-macroglobulin-like TED" evidence="1">
    <location>
        <begin position="94"/>
        <end position="385"/>
    </location>
</feature>
<dbReference type="PANTHER" id="PTHR11412">
    <property type="entry name" value="MACROGLOBULIN / COMPLEMENT"/>
    <property type="match status" value="1"/>
</dbReference>
<feature type="non-terminal residue" evidence="2">
    <location>
        <position position="1"/>
    </location>
</feature>
<organism evidence="2">
    <name type="scientific">Rhipicephalus appendiculatus</name>
    <name type="common">Brown ear tick</name>
    <dbReference type="NCBI Taxonomy" id="34631"/>
    <lineage>
        <taxon>Eukaryota</taxon>
        <taxon>Metazoa</taxon>
        <taxon>Ecdysozoa</taxon>
        <taxon>Arthropoda</taxon>
        <taxon>Chelicerata</taxon>
        <taxon>Arachnida</taxon>
        <taxon>Acari</taxon>
        <taxon>Parasitiformes</taxon>
        <taxon>Ixodida</taxon>
        <taxon>Ixodoidea</taxon>
        <taxon>Ixodidae</taxon>
        <taxon>Rhipicephalinae</taxon>
        <taxon>Rhipicephalus</taxon>
        <taxon>Rhipicephalus</taxon>
    </lineage>
</organism>
<dbReference type="Gene3D" id="1.50.10.20">
    <property type="match status" value="1"/>
</dbReference>
<dbReference type="PANTHER" id="PTHR11412:SF166">
    <property type="entry name" value="NTR DOMAIN-CONTAINING PROTEIN"/>
    <property type="match status" value="1"/>
</dbReference>
<dbReference type="InterPro" id="IPR011626">
    <property type="entry name" value="Alpha-macroglobulin_TED"/>
</dbReference>
<feature type="non-terminal residue" evidence="2">
    <location>
        <position position="508"/>
    </location>
</feature>
<dbReference type="EMBL" id="GEDV01000041">
    <property type="protein sequence ID" value="JAP88516.1"/>
    <property type="molecule type" value="Transcribed_RNA"/>
</dbReference>
<dbReference type="InterPro" id="IPR008930">
    <property type="entry name" value="Terpenoid_cyclase/PrenylTrfase"/>
</dbReference>
<dbReference type="Gene3D" id="2.60.40.690">
    <property type="entry name" value="Alpha-macroglobulin, receptor-binding domain"/>
    <property type="match status" value="1"/>
</dbReference>
<proteinExistence type="predicted"/>
<dbReference type="SUPFAM" id="SSF48239">
    <property type="entry name" value="Terpenoid cyclases/Protein prenyltransferases"/>
    <property type="match status" value="1"/>
</dbReference>
<dbReference type="Gene3D" id="2.60.40.10">
    <property type="entry name" value="Immunoglobulins"/>
    <property type="match status" value="1"/>
</dbReference>
<dbReference type="InterPro" id="IPR050473">
    <property type="entry name" value="A2M/Complement_sys"/>
</dbReference>
<dbReference type="GO" id="GO:0005615">
    <property type="term" value="C:extracellular space"/>
    <property type="evidence" value="ECO:0007669"/>
    <property type="project" value="InterPro"/>
</dbReference>
<dbReference type="SMART" id="SM01419">
    <property type="entry name" value="Thiol-ester_cl"/>
    <property type="match status" value="1"/>
</dbReference>
<evidence type="ECO:0000313" key="2">
    <source>
        <dbReference type="EMBL" id="JAP88516.1"/>
    </source>
</evidence>
<accession>A0A131ZDE0</accession>